<protein>
    <recommendedName>
        <fullName evidence="1">LexA repressor DNA-binding domain-containing protein</fullName>
    </recommendedName>
</protein>
<dbReference type="Proteomes" id="UP000677918">
    <property type="component" value="Unassembled WGS sequence"/>
</dbReference>
<organism evidence="2 3">
    <name type="scientific">Xylanibacillus composti</name>
    <dbReference type="NCBI Taxonomy" id="1572762"/>
    <lineage>
        <taxon>Bacteria</taxon>
        <taxon>Bacillati</taxon>
        <taxon>Bacillota</taxon>
        <taxon>Bacilli</taxon>
        <taxon>Bacillales</taxon>
        <taxon>Paenibacillaceae</taxon>
        <taxon>Xylanibacillus</taxon>
    </lineage>
</organism>
<dbReference type="PANTHER" id="PTHR33516">
    <property type="entry name" value="LEXA REPRESSOR"/>
    <property type="match status" value="1"/>
</dbReference>
<comment type="caution">
    <text evidence="2">The sequence shown here is derived from an EMBL/GenBank/DDBJ whole genome shotgun (WGS) entry which is preliminary data.</text>
</comment>
<feature type="domain" description="LexA repressor DNA-binding" evidence="1">
    <location>
        <begin position="1"/>
        <end position="65"/>
    </location>
</feature>
<dbReference type="GO" id="GO:0006508">
    <property type="term" value="P:proteolysis"/>
    <property type="evidence" value="ECO:0007669"/>
    <property type="project" value="InterPro"/>
</dbReference>
<gene>
    <name evidence="2" type="ORF">XYCOK13_02590</name>
</gene>
<dbReference type="InterPro" id="IPR006199">
    <property type="entry name" value="LexA_DNA-bd_dom"/>
</dbReference>
<evidence type="ECO:0000259" key="1">
    <source>
        <dbReference type="Pfam" id="PF01726"/>
    </source>
</evidence>
<dbReference type="PANTHER" id="PTHR33516:SF2">
    <property type="entry name" value="LEXA REPRESSOR-RELATED"/>
    <property type="match status" value="1"/>
</dbReference>
<dbReference type="InterPro" id="IPR036390">
    <property type="entry name" value="WH_DNA-bd_sf"/>
</dbReference>
<dbReference type="Gene3D" id="1.10.10.10">
    <property type="entry name" value="Winged helix-like DNA-binding domain superfamily/Winged helix DNA-binding domain"/>
    <property type="match status" value="1"/>
</dbReference>
<evidence type="ECO:0000313" key="2">
    <source>
        <dbReference type="EMBL" id="GIQ67435.1"/>
    </source>
</evidence>
<dbReference type="GO" id="GO:0004252">
    <property type="term" value="F:serine-type endopeptidase activity"/>
    <property type="evidence" value="ECO:0007669"/>
    <property type="project" value="InterPro"/>
</dbReference>
<dbReference type="Pfam" id="PF01726">
    <property type="entry name" value="LexA_DNA_bind"/>
    <property type="match status" value="1"/>
</dbReference>
<keyword evidence="3" id="KW-1185">Reference proteome</keyword>
<dbReference type="AlphaFoldDB" id="A0A8J4H0R7"/>
<proteinExistence type="predicted"/>
<dbReference type="InterPro" id="IPR050077">
    <property type="entry name" value="LexA_repressor"/>
</dbReference>
<accession>A0A8J4H0R7</accession>
<name>A0A8J4H0R7_9BACL</name>
<evidence type="ECO:0000313" key="3">
    <source>
        <dbReference type="Proteomes" id="UP000677918"/>
    </source>
</evidence>
<dbReference type="RefSeq" id="WP_213410024.1">
    <property type="nucleotide sequence ID" value="NZ_BOVK01000003.1"/>
</dbReference>
<dbReference type="EMBL" id="BOVK01000003">
    <property type="protein sequence ID" value="GIQ67435.1"/>
    <property type="molecule type" value="Genomic_DNA"/>
</dbReference>
<reference evidence="2" key="1">
    <citation type="submission" date="2021-04" db="EMBL/GenBank/DDBJ databases">
        <title>Draft genome sequence of Xylanibacillus composti strain K13.</title>
        <authorList>
            <person name="Uke A."/>
            <person name="Chhe C."/>
            <person name="Baramee S."/>
            <person name="Kosugi A."/>
        </authorList>
    </citation>
    <scope>NUCLEOTIDE SEQUENCE</scope>
    <source>
        <strain evidence="2">K13</strain>
    </source>
</reference>
<dbReference type="InterPro" id="IPR036388">
    <property type="entry name" value="WH-like_DNA-bd_sf"/>
</dbReference>
<sequence length="120" mass="13387">MKQLTHKQAAALASIESFIQRNSYSPTIRELAKELRYKSSSTVHALLDKLEEKGYISREEAGPRTIRVLKGTQPSSDELATMNETLIQQMQVIADTSTEESIAGAARQTLRDLGVYMESK</sequence>
<dbReference type="SUPFAM" id="SSF46785">
    <property type="entry name" value="Winged helix' DNA-binding domain"/>
    <property type="match status" value="1"/>
</dbReference>